<dbReference type="GO" id="GO:1990481">
    <property type="term" value="P:mRNA pseudouridine synthesis"/>
    <property type="evidence" value="ECO:0007669"/>
    <property type="project" value="TreeGrafter"/>
</dbReference>
<dbReference type="InterPro" id="IPR015947">
    <property type="entry name" value="PUA-like_sf"/>
</dbReference>
<accession>A0A1D8K8M7</accession>
<protein>
    <recommendedName>
        <fullName evidence="5">tRNA pseudouridine synthase B</fullName>
        <ecNumber evidence="5">5.4.99.25</ecNumber>
    </recommendedName>
    <alternativeName>
        <fullName evidence="5">tRNA pseudouridine(55) synthase</fullName>
        <shortName evidence="5">Psi55 synthase</shortName>
    </alternativeName>
    <alternativeName>
        <fullName evidence="5">tRNA pseudouridylate synthase</fullName>
    </alternativeName>
    <alternativeName>
        <fullName evidence="5">tRNA-uridine isomerase</fullName>
    </alternativeName>
</protein>
<feature type="domain" description="tRNA pseudouridine synthase II TruB subfamily 1 C-terminal" evidence="7">
    <location>
        <begin position="249"/>
        <end position="305"/>
    </location>
</feature>
<evidence type="ECO:0000259" key="7">
    <source>
        <dbReference type="Pfam" id="PF09157"/>
    </source>
</evidence>
<dbReference type="Pfam" id="PF01509">
    <property type="entry name" value="TruB_N"/>
    <property type="match status" value="1"/>
</dbReference>
<feature type="active site" description="Nucleophile" evidence="5">
    <location>
        <position position="49"/>
    </location>
</feature>
<comment type="function">
    <text evidence="5">Responsible for synthesis of pseudouridine from uracil-55 in the psi GC loop of transfer RNAs.</text>
</comment>
<dbReference type="InterPro" id="IPR036974">
    <property type="entry name" value="PUA_sf"/>
</dbReference>
<dbReference type="GO" id="GO:0160148">
    <property type="term" value="F:tRNA pseudouridine(55) synthase activity"/>
    <property type="evidence" value="ECO:0007669"/>
    <property type="project" value="UniProtKB-EC"/>
</dbReference>
<dbReference type="GO" id="GO:0003723">
    <property type="term" value="F:RNA binding"/>
    <property type="evidence" value="ECO:0007669"/>
    <property type="project" value="InterPro"/>
</dbReference>
<dbReference type="HAMAP" id="MF_01080">
    <property type="entry name" value="TruB_bact"/>
    <property type="match status" value="1"/>
</dbReference>
<evidence type="ECO:0000256" key="1">
    <source>
        <dbReference type="ARBA" id="ARBA00000385"/>
    </source>
</evidence>
<keyword evidence="4 5" id="KW-0413">Isomerase</keyword>
<dbReference type="KEGG" id="aaeo:BJI67_09725"/>
<dbReference type="SUPFAM" id="SSF55120">
    <property type="entry name" value="Pseudouridine synthase"/>
    <property type="match status" value="1"/>
</dbReference>
<dbReference type="CDD" id="cd21152">
    <property type="entry name" value="PUA_TruB_bacterial"/>
    <property type="match status" value="1"/>
</dbReference>
<keyword evidence="10" id="KW-1185">Reference proteome</keyword>
<evidence type="ECO:0000259" key="8">
    <source>
        <dbReference type="Pfam" id="PF16198"/>
    </source>
</evidence>
<dbReference type="AlphaFoldDB" id="A0A1D8K8M7"/>
<comment type="similarity">
    <text evidence="2 5">Belongs to the pseudouridine synthase TruB family. Type 1 subfamily.</text>
</comment>
<dbReference type="Gene3D" id="2.30.130.10">
    <property type="entry name" value="PUA domain"/>
    <property type="match status" value="1"/>
</dbReference>
<name>A0A1D8K8M7_9GAMM</name>
<evidence type="ECO:0000313" key="10">
    <source>
        <dbReference type="Proteomes" id="UP000095342"/>
    </source>
</evidence>
<dbReference type="Gene3D" id="3.30.2350.10">
    <property type="entry name" value="Pseudouridine synthase"/>
    <property type="match status" value="1"/>
</dbReference>
<dbReference type="InterPro" id="IPR015240">
    <property type="entry name" value="tRNA_sdUridine_synth_fam1_C"/>
</dbReference>
<dbReference type="InterPro" id="IPR032819">
    <property type="entry name" value="TruB_C"/>
</dbReference>
<dbReference type="InterPro" id="IPR020103">
    <property type="entry name" value="PsdUridine_synth_cat_dom_sf"/>
</dbReference>
<dbReference type="Proteomes" id="UP000095342">
    <property type="component" value="Chromosome"/>
</dbReference>
<evidence type="ECO:0000256" key="4">
    <source>
        <dbReference type="ARBA" id="ARBA00023235"/>
    </source>
</evidence>
<keyword evidence="3 5" id="KW-0819">tRNA processing</keyword>
<comment type="catalytic activity">
    <reaction evidence="1 5">
        <text>uridine(55) in tRNA = pseudouridine(55) in tRNA</text>
        <dbReference type="Rhea" id="RHEA:42532"/>
        <dbReference type="Rhea" id="RHEA-COMP:10101"/>
        <dbReference type="Rhea" id="RHEA-COMP:10102"/>
        <dbReference type="ChEBI" id="CHEBI:65314"/>
        <dbReference type="ChEBI" id="CHEBI:65315"/>
        <dbReference type="EC" id="5.4.99.25"/>
    </reaction>
</comment>
<evidence type="ECO:0000256" key="2">
    <source>
        <dbReference type="ARBA" id="ARBA00005642"/>
    </source>
</evidence>
<dbReference type="InterPro" id="IPR014780">
    <property type="entry name" value="tRNA_psdUridine_synth_TruB"/>
</dbReference>
<organism evidence="9 10">
    <name type="scientific">Acidihalobacter aeolianus</name>
    <dbReference type="NCBI Taxonomy" id="2792603"/>
    <lineage>
        <taxon>Bacteria</taxon>
        <taxon>Pseudomonadati</taxon>
        <taxon>Pseudomonadota</taxon>
        <taxon>Gammaproteobacteria</taxon>
        <taxon>Chromatiales</taxon>
        <taxon>Ectothiorhodospiraceae</taxon>
        <taxon>Acidihalobacter</taxon>
    </lineage>
</organism>
<dbReference type="CDD" id="cd02573">
    <property type="entry name" value="PseudoU_synth_EcTruB"/>
    <property type="match status" value="1"/>
</dbReference>
<gene>
    <name evidence="5" type="primary">truB</name>
    <name evidence="9" type="ORF">BJI67_09725</name>
</gene>
<evidence type="ECO:0000313" key="9">
    <source>
        <dbReference type="EMBL" id="AOV17306.1"/>
    </source>
</evidence>
<feature type="domain" description="Pseudouridine synthase II N-terminal" evidence="6">
    <location>
        <begin position="34"/>
        <end position="182"/>
    </location>
</feature>
<dbReference type="NCBIfam" id="TIGR00431">
    <property type="entry name" value="TruB"/>
    <property type="match status" value="1"/>
</dbReference>
<dbReference type="SUPFAM" id="SSF88697">
    <property type="entry name" value="PUA domain-like"/>
    <property type="match status" value="1"/>
</dbReference>
<evidence type="ECO:0000256" key="5">
    <source>
        <dbReference type="HAMAP-Rule" id="MF_01080"/>
    </source>
</evidence>
<evidence type="ECO:0000256" key="3">
    <source>
        <dbReference type="ARBA" id="ARBA00022694"/>
    </source>
</evidence>
<dbReference type="EMBL" id="CP017448">
    <property type="protein sequence ID" value="AOV17306.1"/>
    <property type="molecule type" value="Genomic_DNA"/>
</dbReference>
<dbReference type="RefSeq" id="WP_070072859.1">
    <property type="nucleotide sequence ID" value="NZ_CP017448.1"/>
</dbReference>
<dbReference type="Pfam" id="PF16198">
    <property type="entry name" value="TruB_C_2"/>
    <property type="match status" value="1"/>
</dbReference>
<feature type="domain" description="tRNA pseudouridylate synthase B C-terminal" evidence="8">
    <location>
        <begin position="183"/>
        <end position="244"/>
    </location>
</feature>
<dbReference type="PANTHER" id="PTHR13767">
    <property type="entry name" value="TRNA-PSEUDOURIDINE SYNTHASE"/>
    <property type="match status" value="1"/>
</dbReference>
<proteinExistence type="inferred from homology"/>
<dbReference type="EC" id="5.4.99.25" evidence="5"/>
<dbReference type="GO" id="GO:0031119">
    <property type="term" value="P:tRNA pseudouridine synthesis"/>
    <property type="evidence" value="ECO:0007669"/>
    <property type="project" value="UniProtKB-UniRule"/>
</dbReference>
<evidence type="ECO:0000259" key="6">
    <source>
        <dbReference type="Pfam" id="PF01509"/>
    </source>
</evidence>
<dbReference type="PANTHER" id="PTHR13767:SF2">
    <property type="entry name" value="PSEUDOURIDYLATE SYNTHASE TRUB1"/>
    <property type="match status" value="1"/>
</dbReference>
<dbReference type="InterPro" id="IPR002501">
    <property type="entry name" value="PsdUridine_synth_N"/>
</dbReference>
<reference evidence="9 10" key="1">
    <citation type="submission" date="2016-09" db="EMBL/GenBank/DDBJ databases">
        <title>Acidihalobacter prosperus V6 (DSM14174).</title>
        <authorList>
            <person name="Khaleque H.N."/>
            <person name="Ramsay J.P."/>
            <person name="Murphy R.J.T."/>
            <person name="Kaksonen A.H."/>
            <person name="Boxall N.J."/>
            <person name="Watkin E.L.J."/>
        </authorList>
    </citation>
    <scope>NUCLEOTIDE SEQUENCE [LARGE SCALE GENOMIC DNA]</scope>
    <source>
        <strain evidence="9 10">V6</strain>
    </source>
</reference>
<sequence>MPAQIKRQRRDVSGVLLLDKPLGFSSNQALQAVKRLFNARKAGHTGSLDPLATGLLPICLGEATKVSFYLLEADKHYRATAKLGERTDTADAEGRCIATRPVPEFTASQLEAAMSPLRGEIEQIPPMYSALKHEGRRLYELARKGEEVERKPRRVVVHAFNLIGREGDRLEFDIRCSSGTYVRTLIDDLGEALGCGAHVTALRREGVSPFDNPRMYTLDELRQLAETGGMRALDDCLLQIDAALSRWQEVRLGAESSRFLGQGQPVWVPKAPTAGLVRLYDDSRGVFLGVGQILDDGRVSPKRLMRWAQN</sequence>
<dbReference type="Pfam" id="PF09157">
    <property type="entry name" value="TruB-C_2"/>
    <property type="match status" value="1"/>
</dbReference>